<evidence type="ECO:0000256" key="5">
    <source>
        <dbReference type="ARBA" id="ARBA00023274"/>
    </source>
</evidence>
<evidence type="ECO:0000256" key="3">
    <source>
        <dbReference type="ARBA" id="ARBA00022884"/>
    </source>
</evidence>
<dbReference type="InterPro" id="IPR001912">
    <property type="entry name" value="Ribosomal_uS4_N"/>
</dbReference>
<dbReference type="EMBL" id="VXPY01000087">
    <property type="protein sequence ID" value="MYD91131.1"/>
    <property type="molecule type" value="Genomic_DNA"/>
</dbReference>
<dbReference type="AlphaFoldDB" id="A0A6B1DV16"/>
<dbReference type="GO" id="GO:0006412">
    <property type="term" value="P:translation"/>
    <property type="evidence" value="ECO:0007669"/>
    <property type="project" value="UniProtKB-UniRule"/>
</dbReference>
<evidence type="ECO:0000256" key="8">
    <source>
        <dbReference type="RuleBase" id="RU003699"/>
    </source>
</evidence>
<dbReference type="NCBIfam" id="NF003717">
    <property type="entry name" value="PRK05327.1"/>
    <property type="match status" value="1"/>
</dbReference>
<evidence type="ECO:0000313" key="11">
    <source>
        <dbReference type="EMBL" id="MYD91131.1"/>
    </source>
</evidence>
<feature type="domain" description="RNA-binding S4" evidence="9">
    <location>
        <begin position="102"/>
        <end position="162"/>
    </location>
</feature>
<comment type="subunit">
    <text evidence="7">Part of the 30S ribosomal subunit. Contacts protein S5. The interaction surface between S4 and S5 is involved in control of translational fidelity.</text>
</comment>
<dbReference type="InterPro" id="IPR036986">
    <property type="entry name" value="S4_RNA-bd_sf"/>
</dbReference>
<dbReference type="PROSITE" id="PS00632">
    <property type="entry name" value="RIBOSOMAL_S4"/>
    <property type="match status" value="1"/>
</dbReference>
<evidence type="ECO:0000256" key="1">
    <source>
        <dbReference type="ARBA" id="ARBA00007465"/>
    </source>
</evidence>
<dbReference type="Gene3D" id="1.10.1050.10">
    <property type="entry name" value="Ribosomal Protein S4 Delta 41, Chain A, domain 1"/>
    <property type="match status" value="1"/>
</dbReference>
<dbReference type="NCBIfam" id="TIGR01017">
    <property type="entry name" value="rpsD_bact"/>
    <property type="match status" value="1"/>
</dbReference>
<dbReference type="Pfam" id="PF01479">
    <property type="entry name" value="S4"/>
    <property type="match status" value="1"/>
</dbReference>
<dbReference type="PANTHER" id="PTHR11831">
    <property type="entry name" value="30S 40S RIBOSOMAL PROTEIN"/>
    <property type="match status" value="1"/>
</dbReference>
<dbReference type="InterPro" id="IPR022801">
    <property type="entry name" value="Ribosomal_uS4"/>
</dbReference>
<organism evidence="11">
    <name type="scientific">Caldilineaceae bacterium SB0662_bin_9</name>
    <dbReference type="NCBI Taxonomy" id="2605258"/>
    <lineage>
        <taxon>Bacteria</taxon>
        <taxon>Bacillati</taxon>
        <taxon>Chloroflexota</taxon>
        <taxon>Caldilineae</taxon>
        <taxon>Caldilineales</taxon>
        <taxon>Caldilineaceae</taxon>
    </lineage>
</organism>
<comment type="function">
    <text evidence="7">One of the primary rRNA binding proteins, it binds directly to 16S rRNA where it nucleates assembly of the body of the 30S subunit.</text>
</comment>
<dbReference type="PANTHER" id="PTHR11831:SF4">
    <property type="entry name" value="SMALL RIBOSOMAL SUBUNIT PROTEIN US4M"/>
    <property type="match status" value="1"/>
</dbReference>
<accession>A0A6B1DV16</accession>
<keyword evidence="2 7" id="KW-0699">rRNA-binding</keyword>
<reference evidence="11" key="1">
    <citation type="submission" date="2019-09" db="EMBL/GenBank/DDBJ databases">
        <title>Characterisation of the sponge microbiome using genome-centric metagenomics.</title>
        <authorList>
            <person name="Engelberts J.P."/>
            <person name="Robbins S.J."/>
            <person name="De Goeij J.M."/>
            <person name="Aranda M."/>
            <person name="Bell S.C."/>
            <person name="Webster N.S."/>
        </authorList>
    </citation>
    <scope>NUCLEOTIDE SEQUENCE</scope>
    <source>
        <strain evidence="11">SB0662_bin_9</strain>
    </source>
</reference>
<comment type="caution">
    <text evidence="11">The sequence shown here is derived from an EMBL/GenBank/DDBJ whole genome shotgun (WGS) entry which is preliminary data.</text>
</comment>
<evidence type="ECO:0000256" key="7">
    <source>
        <dbReference type="HAMAP-Rule" id="MF_01306"/>
    </source>
</evidence>
<gene>
    <name evidence="7 11" type="primary">rpsD</name>
    <name evidence="11" type="ORF">F4Y08_12475</name>
</gene>
<name>A0A6B1DV16_9CHLR</name>
<dbReference type="SMART" id="SM01390">
    <property type="entry name" value="Ribosomal_S4"/>
    <property type="match status" value="1"/>
</dbReference>
<dbReference type="InterPro" id="IPR002942">
    <property type="entry name" value="S4_RNA-bd"/>
</dbReference>
<evidence type="ECO:0000256" key="6">
    <source>
        <dbReference type="ARBA" id="ARBA00035254"/>
    </source>
</evidence>
<comment type="similarity">
    <text evidence="1 7 8">Belongs to the universal ribosomal protein uS4 family.</text>
</comment>
<comment type="function">
    <text evidence="7">With S5 and S12 plays an important role in translational accuracy.</text>
</comment>
<dbReference type="SUPFAM" id="SSF55174">
    <property type="entry name" value="Alpha-L RNA-binding motif"/>
    <property type="match status" value="1"/>
</dbReference>
<protein>
    <recommendedName>
        <fullName evidence="6 7">Small ribosomal subunit protein uS4</fullName>
    </recommendedName>
</protein>
<dbReference type="Gene3D" id="3.10.290.10">
    <property type="entry name" value="RNA-binding S4 domain"/>
    <property type="match status" value="1"/>
</dbReference>
<evidence type="ECO:0000256" key="4">
    <source>
        <dbReference type="ARBA" id="ARBA00022980"/>
    </source>
</evidence>
<evidence type="ECO:0000259" key="10">
    <source>
        <dbReference type="SMART" id="SM01390"/>
    </source>
</evidence>
<dbReference type="GO" id="GO:0015935">
    <property type="term" value="C:small ribosomal subunit"/>
    <property type="evidence" value="ECO:0007669"/>
    <property type="project" value="InterPro"/>
</dbReference>
<keyword evidence="4 7" id="KW-0689">Ribosomal protein</keyword>
<dbReference type="GO" id="GO:0003735">
    <property type="term" value="F:structural constituent of ribosome"/>
    <property type="evidence" value="ECO:0007669"/>
    <property type="project" value="InterPro"/>
</dbReference>
<feature type="domain" description="Small ribosomal subunit protein uS4 N-terminal" evidence="10">
    <location>
        <begin position="3"/>
        <end position="101"/>
    </location>
</feature>
<keyword evidence="3 7" id="KW-0694">RNA-binding</keyword>
<dbReference type="Pfam" id="PF00163">
    <property type="entry name" value="Ribosomal_S4"/>
    <property type="match status" value="1"/>
</dbReference>
<evidence type="ECO:0000256" key="2">
    <source>
        <dbReference type="ARBA" id="ARBA00022730"/>
    </source>
</evidence>
<dbReference type="FunFam" id="3.10.290.10:FF:000001">
    <property type="entry name" value="30S ribosomal protein S4"/>
    <property type="match status" value="1"/>
</dbReference>
<sequence length="212" mass="24522">MARYTDAVCRLCRREGEKLYLKGTRCTGPNCSFDKKGYAPGEHGARQNMRRRRESDYNMQLRAKQKARRIYGVYEKQFRRYFREATRAPGLTGDVLVSLLERRLDNVVYRLGYATSRAQARQLVTHGHFDVNGRRNNIPSYTVAEGDVITVRPASRGNRYFSQQEFRSGDVLPSWLAFDPSSLEGRVLQAPRPEETPMDLNVQLIVEYYSAR</sequence>
<dbReference type="PROSITE" id="PS50889">
    <property type="entry name" value="S4"/>
    <property type="match status" value="1"/>
</dbReference>
<keyword evidence="5 7" id="KW-0687">Ribonucleoprotein</keyword>
<dbReference type="GO" id="GO:0019843">
    <property type="term" value="F:rRNA binding"/>
    <property type="evidence" value="ECO:0007669"/>
    <property type="project" value="UniProtKB-UniRule"/>
</dbReference>
<proteinExistence type="inferred from homology"/>
<dbReference type="SMART" id="SM00363">
    <property type="entry name" value="S4"/>
    <property type="match status" value="1"/>
</dbReference>
<evidence type="ECO:0000259" key="9">
    <source>
        <dbReference type="SMART" id="SM00363"/>
    </source>
</evidence>
<dbReference type="GO" id="GO:0042274">
    <property type="term" value="P:ribosomal small subunit biogenesis"/>
    <property type="evidence" value="ECO:0007669"/>
    <property type="project" value="TreeGrafter"/>
</dbReference>
<dbReference type="CDD" id="cd00165">
    <property type="entry name" value="S4"/>
    <property type="match status" value="1"/>
</dbReference>
<dbReference type="HAMAP" id="MF_01306_B">
    <property type="entry name" value="Ribosomal_uS4_B"/>
    <property type="match status" value="1"/>
</dbReference>
<dbReference type="InterPro" id="IPR018079">
    <property type="entry name" value="Ribosomal_uS4_CS"/>
</dbReference>
<dbReference type="InterPro" id="IPR005709">
    <property type="entry name" value="Ribosomal_uS4_bac-type"/>
</dbReference>